<dbReference type="EMBL" id="JAAZSQ010000019">
    <property type="protein sequence ID" value="NKX56121.1"/>
    <property type="molecule type" value="Genomic_DNA"/>
</dbReference>
<dbReference type="Pfam" id="PF04402">
    <property type="entry name" value="SIMPL"/>
    <property type="match status" value="1"/>
</dbReference>
<evidence type="ECO:0000313" key="1">
    <source>
        <dbReference type="EMBL" id="NKX56121.1"/>
    </source>
</evidence>
<proteinExistence type="predicted"/>
<evidence type="ECO:0000313" key="2">
    <source>
        <dbReference type="Proteomes" id="UP000544090"/>
    </source>
</evidence>
<gene>
    <name evidence="1" type="ORF">HGG74_16590</name>
</gene>
<reference evidence="1 2" key="1">
    <citation type="submission" date="2020-04" db="EMBL/GenBank/DDBJ databases">
        <title>Arthrobacter sp. nov.</title>
        <authorList>
            <person name="Liu S."/>
        </authorList>
    </citation>
    <scope>NUCLEOTIDE SEQUENCE [LARGE SCALE GENOMIC DNA]</scope>
    <source>
        <strain evidence="1 2">E918</strain>
    </source>
</reference>
<dbReference type="GO" id="GO:0006974">
    <property type="term" value="P:DNA damage response"/>
    <property type="evidence" value="ECO:0007669"/>
    <property type="project" value="TreeGrafter"/>
</dbReference>
<organism evidence="1 2">
    <name type="scientific">Arthrobacter mobilis</name>
    <dbReference type="NCBI Taxonomy" id="2724944"/>
    <lineage>
        <taxon>Bacteria</taxon>
        <taxon>Bacillati</taxon>
        <taxon>Actinomycetota</taxon>
        <taxon>Actinomycetes</taxon>
        <taxon>Micrococcales</taxon>
        <taxon>Micrococcaceae</taxon>
        <taxon>Arthrobacter</taxon>
    </lineage>
</organism>
<dbReference type="Gene3D" id="3.30.70.2970">
    <property type="entry name" value="Protein of unknown function (DUF541), domain 2"/>
    <property type="match status" value="1"/>
</dbReference>
<protein>
    <submittedName>
        <fullName evidence="1">SIMPL domain-containing protein</fullName>
    </submittedName>
</protein>
<dbReference type="PANTHER" id="PTHR34387:SF1">
    <property type="entry name" value="PERIPLASMIC IMMUNOGENIC PROTEIN"/>
    <property type="match status" value="1"/>
</dbReference>
<dbReference type="InterPro" id="IPR007497">
    <property type="entry name" value="SIMPL/DUF541"/>
</dbReference>
<dbReference type="RefSeq" id="WP_168488143.1">
    <property type="nucleotide sequence ID" value="NZ_JAAZSQ010000019.1"/>
</dbReference>
<sequence length="220" mass="21936">MNGSSTASGITVTGTGSASGTPDLLTFSLAVETTAADLAEAYRRTADAAGWLLAALHREGLAGGDTATSGIRLRPETVWHEGGRQETTGYTASADFAVTVRVLEQASGVLEAAVAAAGDALRVGGISYGFSDPASLAAAAREAAWRDARGKAGQLAGLAGRALGAVVRIEEAAGGAPVPLHAVREAALPAGAMPVAPGPAEVPARLTVTWAWGPDRADGP</sequence>
<dbReference type="InterPro" id="IPR052022">
    <property type="entry name" value="26kDa_periplasmic_antigen"/>
</dbReference>
<keyword evidence="2" id="KW-1185">Reference proteome</keyword>
<name>A0A7X6HHG5_9MICC</name>
<dbReference type="AlphaFoldDB" id="A0A7X6HHG5"/>
<dbReference type="PANTHER" id="PTHR34387">
    <property type="entry name" value="SLR1258 PROTEIN"/>
    <property type="match status" value="1"/>
</dbReference>
<dbReference type="Gene3D" id="3.30.110.170">
    <property type="entry name" value="Protein of unknown function (DUF541), domain 1"/>
    <property type="match status" value="1"/>
</dbReference>
<comment type="caution">
    <text evidence="1">The sequence shown here is derived from an EMBL/GenBank/DDBJ whole genome shotgun (WGS) entry which is preliminary data.</text>
</comment>
<accession>A0A7X6HHG5</accession>
<dbReference type="Proteomes" id="UP000544090">
    <property type="component" value="Unassembled WGS sequence"/>
</dbReference>